<comment type="caution">
    <text evidence="1">The sequence shown here is derived from an EMBL/GenBank/DDBJ whole genome shotgun (WGS) entry which is preliminary data.</text>
</comment>
<keyword evidence="2" id="KW-1185">Reference proteome</keyword>
<name>A0A4R0KTE8_9ACTN</name>
<dbReference type="Proteomes" id="UP000291144">
    <property type="component" value="Unassembled WGS sequence"/>
</dbReference>
<evidence type="ECO:0000313" key="1">
    <source>
        <dbReference type="EMBL" id="TCC63307.1"/>
    </source>
</evidence>
<dbReference type="AlphaFoldDB" id="A0A4R0KTE8"/>
<protein>
    <submittedName>
        <fullName evidence="1">Uncharacterized protein</fullName>
    </submittedName>
</protein>
<sequence>MSMTDTAAGPFTGGGLSWQEPAAMETAGTALVSPFSGGVAAAGEYDAGRGDLEALVGELDDEGFREAVESLVDEVAGRYLTTAARWPDDQQSEAVAEAEAGTFVQTLADTLDRGLGELEARYEHRRVDSITDDEIDAVLGEYSRDPDSLSEQLFGGLIKKAFNVAKSVAKGAVKGLTKLIPMGPVFAVLRKLVQPLLKRVLGKAINRLPVVLRAPASLLASKLGIAEAGAEAEAEPDLSEEFDRQYAELLFAPGDADQTEMLFEYDQELPGPAEITALDDARETLAYQLARAEPGQPPTAQLEQFIPAVMAAMPLIRTGVRIVGRDRIKNFLARQLAGLIQGYIGPEAAKALAPRIADAGLRLLSLEAESPEQLGTEALVSTLEETVTQVLSLPPEALEEPLRFEAEIQEALASAAVHHLPQELLRDDLPGYETDAGTGPWISMPRRTKHRRYRRSARRYDVQITRPQASSVELPGPETLEDRLLDAGVSAWPVSAEVELFESMVGTQVGYLAAGAGDDAGTAEFEELSPRNAALLLGRPALGTRAVFGGPVTRRYFRLVVPGRKVVRRRHRVYLRLRAQQAQPELRVHVRLGERLAAQVATMLARNNQAEVVALIGRLLGPRVQEQVAKRLAVLLRRTAPAAAAARGRQLATAVLEQIKTHLAKELPASQEALSTAAKDPAAGLTLTFAFSFADAAALTSGEPGPPTLTIRPGAHND</sequence>
<reference evidence="1 2" key="1">
    <citation type="submission" date="2019-02" db="EMBL/GenBank/DDBJ databases">
        <title>Kribbella capetownensis sp. nov. and Kribbella speibonae sp. nov., isolated from soil.</title>
        <authorList>
            <person name="Curtis S.M."/>
            <person name="Norton I."/>
            <person name="Everest G.J."/>
            <person name="Meyers P.R."/>
        </authorList>
    </citation>
    <scope>NUCLEOTIDE SEQUENCE [LARGE SCALE GENOMIC DNA]</scope>
    <source>
        <strain evidence="1 2">NRRL B-24813</strain>
    </source>
</reference>
<dbReference type="OrthoDB" id="5501404at2"/>
<evidence type="ECO:0000313" key="2">
    <source>
        <dbReference type="Proteomes" id="UP000291144"/>
    </source>
</evidence>
<organism evidence="1 2">
    <name type="scientific">Kribbella pittospori</name>
    <dbReference type="NCBI Taxonomy" id="722689"/>
    <lineage>
        <taxon>Bacteria</taxon>
        <taxon>Bacillati</taxon>
        <taxon>Actinomycetota</taxon>
        <taxon>Actinomycetes</taxon>
        <taxon>Propionibacteriales</taxon>
        <taxon>Kribbellaceae</taxon>
        <taxon>Kribbella</taxon>
    </lineage>
</organism>
<gene>
    <name evidence="1" type="ORF">E0H73_12690</name>
</gene>
<accession>A0A4R0KTE8</accession>
<dbReference type="EMBL" id="SJKB01000003">
    <property type="protein sequence ID" value="TCC63307.1"/>
    <property type="molecule type" value="Genomic_DNA"/>
</dbReference>
<proteinExistence type="predicted"/>